<protein>
    <recommendedName>
        <fullName evidence="3">Cytochrome c domain-containing protein</fullName>
    </recommendedName>
</protein>
<organism evidence="1 2">
    <name type="scientific">Crateriforma conspicua</name>
    <dbReference type="NCBI Taxonomy" id="2527996"/>
    <lineage>
        <taxon>Bacteria</taxon>
        <taxon>Pseudomonadati</taxon>
        <taxon>Planctomycetota</taxon>
        <taxon>Planctomycetia</taxon>
        <taxon>Planctomycetales</taxon>
        <taxon>Planctomycetaceae</taxon>
        <taxon>Crateriforma</taxon>
    </lineage>
</organism>
<reference evidence="1 2" key="1">
    <citation type="submission" date="2019-02" db="EMBL/GenBank/DDBJ databases">
        <title>Deep-cultivation of Planctomycetes and their phenomic and genomic characterization uncovers novel biology.</title>
        <authorList>
            <person name="Wiegand S."/>
            <person name="Jogler M."/>
            <person name="Boedeker C."/>
            <person name="Pinto D."/>
            <person name="Vollmers J."/>
            <person name="Rivas-Marin E."/>
            <person name="Kohn T."/>
            <person name="Peeters S.H."/>
            <person name="Heuer A."/>
            <person name="Rast P."/>
            <person name="Oberbeckmann S."/>
            <person name="Bunk B."/>
            <person name="Jeske O."/>
            <person name="Meyerdierks A."/>
            <person name="Storesund J.E."/>
            <person name="Kallscheuer N."/>
            <person name="Luecker S."/>
            <person name="Lage O.M."/>
            <person name="Pohl T."/>
            <person name="Merkel B.J."/>
            <person name="Hornburger P."/>
            <person name="Mueller R.-W."/>
            <person name="Bruemmer F."/>
            <person name="Labrenz M."/>
            <person name="Spormann A.M."/>
            <person name="Op Den Camp H."/>
            <person name="Overmann J."/>
            <person name="Amann R."/>
            <person name="Jetten M.S.M."/>
            <person name="Mascher T."/>
            <person name="Medema M.H."/>
            <person name="Devos D.P."/>
            <person name="Kaster A.-K."/>
            <person name="Ovreas L."/>
            <person name="Rohde M."/>
            <person name="Galperin M.Y."/>
            <person name="Jogler C."/>
        </authorList>
    </citation>
    <scope>NUCLEOTIDE SEQUENCE [LARGE SCALE GENOMIC DNA]</scope>
    <source>
        <strain evidence="1 2">V7</strain>
    </source>
</reference>
<dbReference type="RefSeq" id="WP_146414887.1">
    <property type="nucleotide sequence ID" value="NZ_SJPZ01000002.1"/>
</dbReference>
<evidence type="ECO:0000313" key="2">
    <source>
        <dbReference type="Proteomes" id="UP000316476"/>
    </source>
</evidence>
<evidence type="ECO:0008006" key="3">
    <source>
        <dbReference type="Google" id="ProtNLM"/>
    </source>
</evidence>
<dbReference type="OrthoDB" id="240048at2"/>
<gene>
    <name evidence="1" type="ORF">V7x_38950</name>
</gene>
<dbReference type="EMBL" id="SJPZ01000002">
    <property type="protein sequence ID" value="TWU62166.1"/>
    <property type="molecule type" value="Genomic_DNA"/>
</dbReference>
<dbReference type="AlphaFoldDB" id="A0A5C6FNV0"/>
<evidence type="ECO:0000313" key="1">
    <source>
        <dbReference type="EMBL" id="TWU62166.1"/>
    </source>
</evidence>
<proteinExistence type="predicted"/>
<name>A0A5C6FNV0_9PLAN</name>
<dbReference type="Proteomes" id="UP000316476">
    <property type="component" value="Unassembled WGS sequence"/>
</dbReference>
<sequence>MHDVRCWVAVITFAGMLVTGTAQEPTPESIYETRLKPIFDSPNPSSCVQCHLSAVDLKDYILPSSRETFLSLREQGLIDTERPSESKILHLISMGDSDPDALARRIHAKNRKAEYDAFSYWIVACCQDQDLLSARPSAGNQKAGPSHSDDLIRHTRKDRVLDSFVRNVWSQRMRCFPCHTPGELDADNPMHQKPIERHRDFVKQYGARMNLFKETPWETMRSLVASSRIVGSEQKRKGTVLPLINLKNPTLSLLIQKPTAKLPPKTSEGKIGEPSSHIPVSHMGGIKMHKGDQSYKAWLHWLEDYAASVSGGYESDDELPEDNWYPTQHVVRIKGVPESWPNLATVQVFVHRRDEKTDRWADEPIAFTQSLVTPRKIVNGSLFVLAKSEQRDQLDPAGVTLEPCKVQIRLFLDHDNTLAESPTRLLNNRDPDATSVFDAVFGIGFKNADVIETLEIP</sequence>
<comment type="caution">
    <text evidence="1">The sequence shown here is derived from an EMBL/GenBank/DDBJ whole genome shotgun (WGS) entry which is preliminary data.</text>
</comment>
<accession>A0A5C6FNV0</accession>